<evidence type="ECO:0000313" key="2">
    <source>
        <dbReference type="EMBL" id="TWT37231.1"/>
    </source>
</evidence>
<keyword evidence="1" id="KW-0472">Membrane</keyword>
<keyword evidence="3" id="KW-1185">Reference proteome</keyword>
<evidence type="ECO:0000313" key="3">
    <source>
        <dbReference type="Proteomes" id="UP000316714"/>
    </source>
</evidence>
<name>A0A5C5VGK2_9BACT</name>
<feature type="transmembrane region" description="Helical" evidence="1">
    <location>
        <begin position="117"/>
        <end position="137"/>
    </location>
</feature>
<dbReference type="Pfam" id="PF10067">
    <property type="entry name" value="DUF2306"/>
    <property type="match status" value="1"/>
</dbReference>
<dbReference type="EMBL" id="SIHJ01000001">
    <property type="protein sequence ID" value="TWT37231.1"/>
    <property type="molecule type" value="Genomic_DNA"/>
</dbReference>
<accession>A0A5C5VGK2</accession>
<dbReference type="RefSeq" id="WP_146564578.1">
    <property type="nucleotide sequence ID" value="NZ_SIHJ01000001.1"/>
</dbReference>
<feature type="transmembrane region" description="Helical" evidence="1">
    <location>
        <begin position="188"/>
        <end position="205"/>
    </location>
</feature>
<dbReference type="InterPro" id="IPR018750">
    <property type="entry name" value="DUF2306_membrane"/>
</dbReference>
<feature type="transmembrane region" description="Helical" evidence="1">
    <location>
        <begin position="12"/>
        <end position="33"/>
    </location>
</feature>
<sequence>MRNSLLSQRVILWLSCWLVLQTLLRILLGYGEYLPPNFRSEFLLGRETTFFGAYQWAFYAHLASGPFCLLSGLALMAERAWRSWPRLHRTLGKLHVAAVLLLLAPSGLWMARYTATGPIAGVGFATLAVLTAATAALGWKAAVQRDFDRHREWMQRTFALLTSAVALRLIGGVSEVFGLIGIYPYAAWFSWLLPLVGLEIGRATLRQWSRRRRWSASPAAAAAASAGTGPAPGRR</sequence>
<proteinExistence type="predicted"/>
<evidence type="ECO:0008006" key="4">
    <source>
        <dbReference type="Google" id="ProtNLM"/>
    </source>
</evidence>
<organism evidence="2 3">
    <name type="scientific">Posidoniimonas corsicana</name>
    <dbReference type="NCBI Taxonomy" id="1938618"/>
    <lineage>
        <taxon>Bacteria</taxon>
        <taxon>Pseudomonadati</taxon>
        <taxon>Planctomycetota</taxon>
        <taxon>Planctomycetia</taxon>
        <taxon>Pirellulales</taxon>
        <taxon>Lacipirellulaceae</taxon>
        <taxon>Posidoniimonas</taxon>
    </lineage>
</organism>
<dbReference type="Proteomes" id="UP000316714">
    <property type="component" value="Unassembled WGS sequence"/>
</dbReference>
<gene>
    <name evidence="2" type="ORF">KOR34_21780</name>
</gene>
<feature type="transmembrane region" description="Helical" evidence="1">
    <location>
        <begin position="53"/>
        <end position="73"/>
    </location>
</feature>
<keyword evidence="1" id="KW-1133">Transmembrane helix</keyword>
<feature type="transmembrane region" description="Helical" evidence="1">
    <location>
        <begin position="158"/>
        <end position="182"/>
    </location>
</feature>
<keyword evidence="1" id="KW-0812">Transmembrane</keyword>
<protein>
    <recommendedName>
        <fullName evidence="4">DUF2306 domain-containing protein</fullName>
    </recommendedName>
</protein>
<comment type="caution">
    <text evidence="2">The sequence shown here is derived from an EMBL/GenBank/DDBJ whole genome shotgun (WGS) entry which is preliminary data.</text>
</comment>
<feature type="transmembrane region" description="Helical" evidence="1">
    <location>
        <begin position="94"/>
        <end position="111"/>
    </location>
</feature>
<evidence type="ECO:0000256" key="1">
    <source>
        <dbReference type="SAM" id="Phobius"/>
    </source>
</evidence>
<reference evidence="2 3" key="1">
    <citation type="submission" date="2019-02" db="EMBL/GenBank/DDBJ databases">
        <title>Deep-cultivation of Planctomycetes and their phenomic and genomic characterization uncovers novel biology.</title>
        <authorList>
            <person name="Wiegand S."/>
            <person name="Jogler M."/>
            <person name="Boedeker C."/>
            <person name="Pinto D."/>
            <person name="Vollmers J."/>
            <person name="Rivas-Marin E."/>
            <person name="Kohn T."/>
            <person name="Peeters S.H."/>
            <person name="Heuer A."/>
            <person name="Rast P."/>
            <person name="Oberbeckmann S."/>
            <person name="Bunk B."/>
            <person name="Jeske O."/>
            <person name="Meyerdierks A."/>
            <person name="Storesund J.E."/>
            <person name="Kallscheuer N."/>
            <person name="Luecker S."/>
            <person name="Lage O.M."/>
            <person name="Pohl T."/>
            <person name="Merkel B.J."/>
            <person name="Hornburger P."/>
            <person name="Mueller R.-W."/>
            <person name="Bruemmer F."/>
            <person name="Labrenz M."/>
            <person name="Spormann A.M."/>
            <person name="Op Den Camp H."/>
            <person name="Overmann J."/>
            <person name="Amann R."/>
            <person name="Jetten M.S.M."/>
            <person name="Mascher T."/>
            <person name="Medema M.H."/>
            <person name="Devos D.P."/>
            <person name="Kaster A.-K."/>
            <person name="Ovreas L."/>
            <person name="Rohde M."/>
            <person name="Galperin M.Y."/>
            <person name="Jogler C."/>
        </authorList>
    </citation>
    <scope>NUCLEOTIDE SEQUENCE [LARGE SCALE GENOMIC DNA]</scope>
    <source>
        <strain evidence="2 3">KOR34</strain>
    </source>
</reference>
<dbReference type="OrthoDB" id="283150at2"/>
<dbReference type="AlphaFoldDB" id="A0A5C5VGK2"/>